<dbReference type="InterPro" id="IPR017850">
    <property type="entry name" value="Alkaline_phosphatase_core_sf"/>
</dbReference>
<dbReference type="AlphaFoldDB" id="A0A829Y9I0"/>
<dbReference type="Gene3D" id="3.30.1120.10">
    <property type="match status" value="1"/>
</dbReference>
<keyword evidence="7" id="KW-1185">Reference proteome</keyword>
<organism evidence="6 7">
    <name type="scientific">Steroidobacter agaridevorans</name>
    <dbReference type="NCBI Taxonomy" id="2695856"/>
    <lineage>
        <taxon>Bacteria</taxon>
        <taxon>Pseudomonadati</taxon>
        <taxon>Pseudomonadota</taxon>
        <taxon>Gammaproteobacteria</taxon>
        <taxon>Steroidobacterales</taxon>
        <taxon>Steroidobacteraceae</taxon>
        <taxon>Steroidobacter</taxon>
    </lineage>
</organism>
<dbReference type="GO" id="GO:0046872">
    <property type="term" value="F:metal ion binding"/>
    <property type="evidence" value="ECO:0007669"/>
    <property type="project" value="UniProtKB-KW"/>
</dbReference>
<evidence type="ECO:0000313" key="6">
    <source>
        <dbReference type="EMBL" id="GFE79581.1"/>
    </source>
</evidence>
<keyword evidence="4" id="KW-0106">Calcium</keyword>
<dbReference type="SUPFAM" id="SSF53649">
    <property type="entry name" value="Alkaline phosphatase-like"/>
    <property type="match status" value="1"/>
</dbReference>
<dbReference type="RefSeq" id="WP_161811238.1">
    <property type="nucleotide sequence ID" value="NZ_BLJN01000001.1"/>
</dbReference>
<name>A0A829Y9I0_9GAMM</name>
<evidence type="ECO:0000256" key="3">
    <source>
        <dbReference type="ARBA" id="ARBA00022801"/>
    </source>
</evidence>
<comment type="similarity">
    <text evidence="1">Belongs to the sulfatase family.</text>
</comment>
<dbReference type="Pfam" id="PF00884">
    <property type="entry name" value="Sulfatase"/>
    <property type="match status" value="1"/>
</dbReference>
<dbReference type="PANTHER" id="PTHR42693">
    <property type="entry name" value="ARYLSULFATASE FAMILY MEMBER"/>
    <property type="match status" value="1"/>
</dbReference>
<dbReference type="PROSITE" id="PS00523">
    <property type="entry name" value="SULFATASE_1"/>
    <property type="match status" value="1"/>
</dbReference>
<evidence type="ECO:0000259" key="5">
    <source>
        <dbReference type="Pfam" id="PF00884"/>
    </source>
</evidence>
<dbReference type="GO" id="GO:0004065">
    <property type="term" value="F:arylsulfatase activity"/>
    <property type="evidence" value="ECO:0007669"/>
    <property type="project" value="TreeGrafter"/>
</dbReference>
<accession>A0A829Y9I0</accession>
<dbReference type="InterPro" id="IPR024607">
    <property type="entry name" value="Sulfatase_CS"/>
</dbReference>
<dbReference type="InterPro" id="IPR050738">
    <property type="entry name" value="Sulfatase"/>
</dbReference>
<evidence type="ECO:0000313" key="7">
    <source>
        <dbReference type="Proteomes" id="UP000445000"/>
    </source>
</evidence>
<gene>
    <name evidence="6" type="primary">GALNS</name>
    <name evidence="6" type="ORF">GCM10011487_15810</name>
</gene>
<dbReference type="Gene3D" id="3.40.720.10">
    <property type="entry name" value="Alkaline Phosphatase, subunit A"/>
    <property type="match status" value="1"/>
</dbReference>
<reference evidence="7" key="1">
    <citation type="submission" date="2020-01" db="EMBL/GenBank/DDBJ databases">
        <title>'Steroidobacter agaridevorans' sp. nov., agar-degrading bacteria isolated from rhizosphere soils.</title>
        <authorList>
            <person name="Ikenaga M."/>
            <person name="Kataoka M."/>
            <person name="Murouchi A."/>
            <person name="Katsuragi S."/>
            <person name="Sakai M."/>
        </authorList>
    </citation>
    <scope>NUCLEOTIDE SEQUENCE [LARGE SCALE GENOMIC DNA]</scope>
    <source>
        <strain evidence="7">YU21-B</strain>
    </source>
</reference>
<proteinExistence type="inferred from homology"/>
<protein>
    <submittedName>
        <fullName evidence="6">N-acetylgalactosamine-6-sulfatase</fullName>
    </submittedName>
</protein>
<evidence type="ECO:0000256" key="4">
    <source>
        <dbReference type="ARBA" id="ARBA00022837"/>
    </source>
</evidence>
<dbReference type="PROSITE" id="PS00149">
    <property type="entry name" value="SULFATASE_2"/>
    <property type="match status" value="1"/>
</dbReference>
<dbReference type="PANTHER" id="PTHR42693:SF33">
    <property type="entry name" value="ARYLSULFATASE"/>
    <property type="match status" value="1"/>
</dbReference>
<evidence type="ECO:0000256" key="2">
    <source>
        <dbReference type="ARBA" id="ARBA00022723"/>
    </source>
</evidence>
<dbReference type="EMBL" id="BLJN01000001">
    <property type="protein sequence ID" value="GFE79581.1"/>
    <property type="molecule type" value="Genomic_DNA"/>
</dbReference>
<sequence length="425" mass="48386">MSRPNFIFIMADDMGCADLGCYGGRSNCSPVLDRMATEGARFTNGYSNSPVCSPARFALMTGRYQHRLRGGFDEPIASGGPLLGLPPEHPTLPSLLRDAGYSTALIGKWHLGSPPWFSPEKSGYQEFFGFRSGAVDFFTHRSFAGPHDLWEGDAEAHVDGYLTDILSKRAADYIRRKANDGPYMLSVHYSAPHWPWETRDDRAEAERIKSLFHLDGGSVEIYQRMIHHMDEGIGWILQAIEETGGRDNTLVVFTSDNGAERFSDTWPFVGKKMDLLEGGIRVPYVVRWPARIKPNTVNDRIVMGMDWMPTFLAAAGVAPHRDYPLDGVDMFGPAVERKVFWRMIFRNQKAVRAGDWKWLCVDGNEFLFNLQKDQRERANLRYREPERFMELRRAYFEWDEGMPLIPEDAKYTLAYNEETLAKSVG</sequence>
<keyword evidence="2" id="KW-0479">Metal-binding</keyword>
<dbReference type="Proteomes" id="UP000445000">
    <property type="component" value="Unassembled WGS sequence"/>
</dbReference>
<evidence type="ECO:0000256" key="1">
    <source>
        <dbReference type="ARBA" id="ARBA00008779"/>
    </source>
</evidence>
<keyword evidence="3" id="KW-0378">Hydrolase</keyword>
<comment type="caution">
    <text evidence="6">The sequence shown here is derived from an EMBL/GenBank/DDBJ whole genome shotgun (WGS) entry which is preliminary data.</text>
</comment>
<dbReference type="InterPro" id="IPR000917">
    <property type="entry name" value="Sulfatase_N"/>
</dbReference>
<feature type="domain" description="Sulfatase N-terminal" evidence="5">
    <location>
        <begin position="4"/>
        <end position="317"/>
    </location>
</feature>